<dbReference type="Proteomes" id="UP000785679">
    <property type="component" value="Unassembled WGS sequence"/>
</dbReference>
<name>A0A8J8NTP8_HALGN</name>
<reference evidence="1" key="1">
    <citation type="submission" date="2019-06" db="EMBL/GenBank/DDBJ databases">
        <authorList>
            <person name="Zheng W."/>
        </authorList>
    </citation>
    <scope>NUCLEOTIDE SEQUENCE</scope>
    <source>
        <strain evidence="1">QDHG01</strain>
    </source>
</reference>
<dbReference type="AlphaFoldDB" id="A0A8J8NTP8"/>
<proteinExistence type="predicted"/>
<keyword evidence="2" id="KW-1185">Reference proteome</keyword>
<protein>
    <submittedName>
        <fullName evidence="1">Uncharacterized protein</fullName>
    </submittedName>
</protein>
<accession>A0A8J8NTP8</accession>
<sequence length="111" mass="12741">MLKSNPTLRQMEKAYHKLNCFIEVQEMDLSHNFSTNIAIVRVQHQRQSKQIVGKSLVDTQHRTGIKLILIRMIQKPGFSTLVNLNAVKQCIQSMRSPATKIVDQTLERVPT</sequence>
<organism evidence="1 2">
    <name type="scientific">Halteria grandinella</name>
    <dbReference type="NCBI Taxonomy" id="5974"/>
    <lineage>
        <taxon>Eukaryota</taxon>
        <taxon>Sar</taxon>
        <taxon>Alveolata</taxon>
        <taxon>Ciliophora</taxon>
        <taxon>Intramacronucleata</taxon>
        <taxon>Spirotrichea</taxon>
        <taxon>Stichotrichia</taxon>
        <taxon>Sporadotrichida</taxon>
        <taxon>Halteriidae</taxon>
        <taxon>Halteria</taxon>
    </lineage>
</organism>
<dbReference type="EMBL" id="RRYP01008035">
    <property type="protein sequence ID" value="TNV80065.1"/>
    <property type="molecule type" value="Genomic_DNA"/>
</dbReference>
<gene>
    <name evidence="1" type="ORF">FGO68_gene14456</name>
</gene>
<evidence type="ECO:0000313" key="1">
    <source>
        <dbReference type="EMBL" id="TNV80065.1"/>
    </source>
</evidence>
<evidence type="ECO:0000313" key="2">
    <source>
        <dbReference type="Proteomes" id="UP000785679"/>
    </source>
</evidence>
<comment type="caution">
    <text evidence="1">The sequence shown here is derived from an EMBL/GenBank/DDBJ whole genome shotgun (WGS) entry which is preliminary data.</text>
</comment>